<evidence type="ECO:0000313" key="2">
    <source>
        <dbReference type="Proteomes" id="UP000242715"/>
    </source>
</evidence>
<sequence length="82" mass="9537">MWNSSMESIQKSKIMESIHKFKAEKAREKTLSDQFDHYKDIFKTAEVIRLDGTSYAVVKVAKTKSNKGCLHERHIARHALKM</sequence>
<dbReference type="Proteomes" id="UP000242715">
    <property type="component" value="Unassembled WGS sequence"/>
</dbReference>
<keyword evidence="2" id="KW-1185">Reference proteome</keyword>
<protein>
    <submittedName>
        <fullName evidence="1">Uncharacterized protein</fullName>
    </submittedName>
</protein>
<dbReference type="EMBL" id="DF974538">
    <property type="protein sequence ID" value="GAU49263.1"/>
    <property type="molecule type" value="Genomic_DNA"/>
</dbReference>
<dbReference type="AlphaFoldDB" id="A0A2Z6P3Y3"/>
<proteinExistence type="predicted"/>
<reference evidence="2" key="1">
    <citation type="journal article" date="2017" name="Front. Plant Sci.">
        <title>Climate Clever Clovers: New Paradigm to Reduce the Environmental Footprint of Ruminants by Breeding Low Methanogenic Forages Utilizing Haplotype Variation.</title>
        <authorList>
            <person name="Kaur P."/>
            <person name="Appels R."/>
            <person name="Bayer P.E."/>
            <person name="Keeble-Gagnere G."/>
            <person name="Wang J."/>
            <person name="Hirakawa H."/>
            <person name="Shirasawa K."/>
            <person name="Vercoe P."/>
            <person name="Stefanova K."/>
            <person name="Durmic Z."/>
            <person name="Nichols P."/>
            <person name="Revell C."/>
            <person name="Isobe S.N."/>
            <person name="Edwards D."/>
            <person name="Erskine W."/>
        </authorList>
    </citation>
    <scope>NUCLEOTIDE SEQUENCE [LARGE SCALE GENOMIC DNA]</scope>
    <source>
        <strain evidence="2">cv. Daliak</strain>
    </source>
</reference>
<name>A0A2Z6P3Y3_TRISU</name>
<organism evidence="1 2">
    <name type="scientific">Trifolium subterraneum</name>
    <name type="common">Subterranean clover</name>
    <dbReference type="NCBI Taxonomy" id="3900"/>
    <lineage>
        <taxon>Eukaryota</taxon>
        <taxon>Viridiplantae</taxon>
        <taxon>Streptophyta</taxon>
        <taxon>Embryophyta</taxon>
        <taxon>Tracheophyta</taxon>
        <taxon>Spermatophyta</taxon>
        <taxon>Magnoliopsida</taxon>
        <taxon>eudicotyledons</taxon>
        <taxon>Gunneridae</taxon>
        <taxon>Pentapetalae</taxon>
        <taxon>rosids</taxon>
        <taxon>fabids</taxon>
        <taxon>Fabales</taxon>
        <taxon>Fabaceae</taxon>
        <taxon>Papilionoideae</taxon>
        <taxon>50 kb inversion clade</taxon>
        <taxon>NPAAA clade</taxon>
        <taxon>Hologalegina</taxon>
        <taxon>IRL clade</taxon>
        <taxon>Trifolieae</taxon>
        <taxon>Trifolium</taxon>
    </lineage>
</organism>
<accession>A0A2Z6P3Y3</accession>
<gene>
    <name evidence="1" type="ORF">TSUD_137460</name>
</gene>
<evidence type="ECO:0000313" key="1">
    <source>
        <dbReference type="EMBL" id="GAU49263.1"/>
    </source>
</evidence>